<sequence>MCQELMFYCQVMQELKQKEEIERNKENEFPARSMENPVSSERE</sequence>
<proteinExistence type="predicted"/>
<organism evidence="2 3">
    <name type="scientific">Neisseria subflava</name>
    <dbReference type="NCBI Taxonomy" id="28449"/>
    <lineage>
        <taxon>Bacteria</taxon>
        <taxon>Pseudomonadati</taxon>
        <taxon>Pseudomonadota</taxon>
        <taxon>Betaproteobacteria</taxon>
        <taxon>Neisseriales</taxon>
        <taxon>Neisseriaceae</taxon>
        <taxon>Neisseria</taxon>
    </lineage>
</organism>
<feature type="compositionally biased region" description="Basic and acidic residues" evidence="1">
    <location>
        <begin position="20"/>
        <end position="29"/>
    </location>
</feature>
<evidence type="ECO:0000313" key="2">
    <source>
        <dbReference type="EMBL" id="VTY10045.1"/>
    </source>
</evidence>
<accession>A0A9X9QZG8</accession>
<protein>
    <submittedName>
        <fullName evidence="2">Uncharacterized protein</fullName>
    </submittedName>
</protein>
<dbReference type="Proteomes" id="UP000626795">
    <property type="component" value="Unassembled WGS sequence"/>
</dbReference>
<evidence type="ECO:0000256" key="1">
    <source>
        <dbReference type="SAM" id="MobiDB-lite"/>
    </source>
</evidence>
<evidence type="ECO:0000313" key="3">
    <source>
        <dbReference type="Proteomes" id="UP000626795"/>
    </source>
</evidence>
<gene>
    <name evidence="2" type="ORF">ONOEEDHL_01134</name>
</gene>
<keyword evidence="3" id="KW-1185">Reference proteome</keyword>
<comment type="caution">
    <text evidence="2">The sequence shown here is derived from an EMBL/GenBank/DDBJ whole genome shotgun (WGS) entry which is preliminary data.</text>
</comment>
<feature type="region of interest" description="Disordered" evidence="1">
    <location>
        <begin position="20"/>
        <end position="43"/>
    </location>
</feature>
<dbReference type="EMBL" id="CABFLZ010000049">
    <property type="protein sequence ID" value="VTY10045.1"/>
    <property type="molecule type" value="Genomic_DNA"/>
</dbReference>
<dbReference type="AlphaFoldDB" id="A0A9X9QZG8"/>
<reference evidence="2" key="1">
    <citation type="submission" date="2019-05" db="EMBL/GenBank/DDBJ databases">
        <authorList>
            <person name="Hibberd M."/>
        </authorList>
    </citation>
    <scope>NUCLEOTIDE SEQUENCE</scope>
    <source>
        <strain evidence="2">Neisseria_subflava_BgEED23</strain>
    </source>
</reference>
<name>A0A9X9QZG8_NEISU</name>